<reference evidence="2 3" key="1">
    <citation type="submission" date="2018-03" db="EMBL/GenBank/DDBJ databases">
        <title>Chitinolytic properties of Streptosporangium nondiastaticum TBG75A20.</title>
        <authorList>
            <person name="Gayathri V."/>
            <person name="Shiburaj S."/>
        </authorList>
    </citation>
    <scope>NUCLEOTIDE SEQUENCE [LARGE SCALE GENOMIC DNA]</scope>
    <source>
        <strain evidence="2 3">TBG75A20</strain>
    </source>
</reference>
<dbReference type="OrthoDB" id="4953313at2"/>
<proteinExistence type="predicted"/>
<dbReference type="EMBL" id="PXWG01000006">
    <property type="protein sequence ID" value="PSJ29826.1"/>
    <property type="molecule type" value="Genomic_DNA"/>
</dbReference>
<organism evidence="2 3">
    <name type="scientific">Streptosporangium nondiastaticum</name>
    <dbReference type="NCBI Taxonomy" id="35764"/>
    <lineage>
        <taxon>Bacteria</taxon>
        <taxon>Bacillati</taxon>
        <taxon>Actinomycetota</taxon>
        <taxon>Actinomycetes</taxon>
        <taxon>Streptosporangiales</taxon>
        <taxon>Streptosporangiaceae</taxon>
        <taxon>Streptosporangium</taxon>
    </lineage>
</organism>
<keyword evidence="3" id="KW-1185">Reference proteome</keyword>
<feature type="compositionally biased region" description="Basic residues" evidence="1">
    <location>
        <begin position="134"/>
        <end position="143"/>
    </location>
</feature>
<evidence type="ECO:0000256" key="1">
    <source>
        <dbReference type="SAM" id="MobiDB-lite"/>
    </source>
</evidence>
<dbReference type="AlphaFoldDB" id="A0A9X7JU68"/>
<protein>
    <recommendedName>
        <fullName evidence="4">Tail terminator</fullName>
    </recommendedName>
</protein>
<name>A0A9X7JU68_9ACTN</name>
<dbReference type="InterPro" id="IPR024411">
    <property type="entry name" value="Tail_terminator_phage"/>
</dbReference>
<comment type="caution">
    <text evidence="2">The sequence shown here is derived from an EMBL/GenBank/DDBJ whole genome shotgun (WGS) entry which is preliminary data.</text>
</comment>
<gene>
    <name evidence="2" type="ORF">B7P34_04765</name>
</gene>
<feature type="region of interest" description="Disordered" evidence="1">
    <location>
        <begin position="116"/>
        <end position="143"/>
    </location>
</feature>
<evidence type="ECO:0000313" key="3">
    <source>
        <dbReference type="Proteomes" id="UP000242427"/>
    </source>
</evidence>
<evidence type="ECO:0000313" key="2">
    <source>
        <dbReference type="EMBL" id="PSJ29826.1"/>
    </source>
</evidence>
<dbReference type="Pfam" id="PF12691">
    <property type="entry name" value="Phage_tail_terminator_6"/>
    <property type="match status" value="1"/>
</dbReference>
<dbReference type="Proteomes" id="UP000242427">
    <property type="component" value="Unassembled WGS sequence"/>
</dbReference>
<evidence type="ECO:0008006" key="4">
    <source>
        <dbReference type="Google" id="ProtNLM"/>
    </source>
</evidence>
<accession>A0A9X7JU68</accession>
<sequence length="143" mass="15289">MSYTTDLLDGLARLLHEQGVGTYRPEGVYLPGETAITVAVMPPAPDRAICLSAYAVADSPVLTDTTTGVQVRTRAGADPREVDALDDAVYELVHASGPHLFGSVRVQLITRASGAPIGADSSGRMERTSNYYARAHRRAPHLE</sequence>
<dbReference type="RefSeq" id="WP_106674512.1">
    <property type="nucleotide sequence ID" value="NZ_PXWG01000006.1"/>
</dbReference>